<dbReference type="AlphaFoldDB" id="A0A1X6XBH2"/>
<keyword evidence="2" id="KW-0378">Hydrolase</keyword>
<reference evidence="3" key="1">
    <citation type="submission" date="2017-02" db="EMBL/GenBank/DDBJ databases">
        <authorList>
            <person name="Dridi B."/>
        </authorList>
    </citation>
    <scope>NUCLEOTIDE SEQUENCE [LARGE SCALE GENOMIC DNA]</scope>
    <source>
        <strain evidence="3">B Co 03.10</strain>
    </source>
</reference>
<sequence length="304" mass="32340">MRAAAPTAAAPTAAAPPAVWLYPARSPAEPSSTRRRPIVLIHGFRGDHHGLALIAHELRDRDVWVPDLPGFGSAPPPERGLDLAAFTAHIRALCGACEAASGRRPILIGHSFGSALAAHAYAQRPDISSGLGLLSPIVQPALEGSARVLTQLTRLYYAAGAALPERLGSALLAHPLIVRGMSEVMATSSDRMTRRFIHDQHARHFSDYADRRSLAEAYQVSIEHTVAEVADELAHASRPLLVVAGDDDLIAPIEAAAGFVADLRDQHVPVDAQTLTGVGHLLHYERPAAVADAIERFARTVDGA</sequence>
<protein>
    <submittedName>
        <fullName evidence="2">Hydrolase</fullName>
    </submittedName>
</protein>
<dbReference type="PRINTS" id="PR00412">
    <property type="entry name" value="EPOXHYDRLASE"/>
</dbReference>
<dbReference type="InterPro" id="IPR029058">
    <property type="entry name" value="AB_hydrolase_fold"/>
</dbReference>
<gene>
    <name evidence="2" type="ORF">FM105_05820</name>
</gene>
<dbReference type="EMBL" id="FWFF01000008">
    <property type="protein sequence ID" value="SLM96460.1"/>
    <property type="molecule type" value="Genomic_DNA"/>
</dbReference>
<evidence type="ECO:0000313" key="3">
    <source>
        <dbReference type="Proteomes" id="UP000196581"/>
    </source>
</evidence>
<name>A0A1X6XBH2_9MICO</name>
<dbReference type="InterPro" id="IPR000073">
    <property type="entry name" value="AB_hydrolase_1"/>
</dbReference>
<dbReference type="SUPFAM" id="SSF53474">
    <property type="entry name" value="alpha/beta-Hydrolases"/>
    <property type="match status" value="1"/>
</dbReference>
<dbReference type="Gene3D" id="3.40.50.1820">
    <property type="entry name" value="alpha/beta hydrolase"/>
    <property type="match status" value="1"/>
</dbReference>
<dbReference type="PANTHER" id="PTHR43689">
    <property type="entry name" value="HYDROLASE"/>
    <property type="match status" value="1"/>
</dbReference>
<dbReference type="PANTHER" id="PTHR43689:SF8">
    <property type="entry name" value="ALPHA_BETA-HYDROLASES SUPERFAMILY PROTEIN"/>
    <property type="match status" value="1"/>
</dbReference>
<keyword evidence="3" id="KW-1185">Reference proteome</keyword>
<dbReference type="InterPro" id="IPR000639">
    <property type="entry name" value="Epox_hydrolase-like"/>
</dbReference>
<feature type="domain" description="AB hydrolase-1" evidence="1">
    <location>
        <begin position="38"/>
        <end position="293"/>
    </location>
</feature>
<dbReference type="Pfam" id="PF12697">
    <property type="entry name" value="Abhydrolase_6"/>
    <property type="match status" value="1"/>
</dbReference>
<proteinExistence type="predicted"/>
<organism evidence="2 3">
    <name type="scientific">Brevibacterium yomogidense</name>
    <dbReference type="NCBI Taxonomy" id="946573"/>
    <lineage>
        <taxon>Bacteria</taxon>
        <taxon>Bacillati</taxon>
        <taxon>Actinomycetota</taxon>
        <taxon>Actinomycetes</taxon>
        <taxon>Micrococcales</taxon>
        <taxon>Brevibacteriaceae</taxon>
        <taxon>Brevibacterium</taxon>
    </lineage>
</organism>
<dbReference type="GO" id="GO:0016787">
    <property type="term" value="F:hydrolase activity"/>
    <property type="evidence" value="ECO:0007669"/>
    <property type="project" value="UniProtKB-KW"/>
</dbReference>
<accession>A0A1X6XBH2</accession>
<evidence type="ECO:0000259" key="1">
    <source>
        <dbReference type="Pfam" id="PF12697"/>
    </source>
</evidence>
<evidence type="ECO:0000313" key="2">
    <source>
        <dbReference type="EMBL" id="SLM96460.1"/>
    </source>
</evidence>
<dbReference type="Proteomes" id="UP000196581">
    <property type="component" value="Unassembled WGS sequence"/>
</dbReference>